<evidence type="ECO:0000256" key="1">
    <source>
        <dbReference type="ARBA" id="ARBA00005854"/>
    </source>
</evidence>
<dbReference type="SUPFAM" id="SSF52283">
    <property type="entry name" value="Formate/glycerate dehydrogenase catalytic domain-like"/>
    <property type="match status" value="1"/>
</dbReference>
<dbReference type="InterPro" id="IPR006140">
    <property type="entry name" value="D-isomer_DH_NAD-bd"/>
</dbReference>
<feature type="non-terminal residue" evidence="5">
    <location>
        <position position="274"/>
    </location>
</feature>
<dbReference type="PANTHER" id="PTHR42789:SF1">
    <property type="entry name" value="D-ISOMER SPECIFIC 2-HYDROXYACID DEHYDROGENASE FAMILY PROTEIN (AFU_ORTHOLOGUE AFUA_6G10090)"/>
    <property type="match status" value="1"/>
</dbReference>
<dbReference type="PANTHER" id="PTHR42789">
    <property type="entry name" value="D-ISOMER SPECIFIC 2-HYDROXYACID DEHYDROGENASE FAMILY PROTEIN (AFU_ORTHOLOGUE AFUA_6G10090)"/>
    <property type="match status" value="1"/>
</dbReference>
<reference evidence="5" key="1">
    <citation type="submission" date="2018-05" db="EMBL/GenBank/DDBJ databases">
        <authorList>
            <person name="Lanie J.A."/>
            <person name="Ng W.-L."/>
            <person name="Kazmierczak K.M."/>
            <person name="Andrzejewski T.M."/>
            <person name="Davidsen T.M."/>
            <person name="Wayne K.J."/>
            <person name="Tettelin H."/>
            <person name="Glass J.I."/>
            <person name="Rusch D."/>
            <person name="Podicherti R."/>
            <person name="Tsui H.-C.T."/>
            <person name="Winkler M.E."/>
        </authorList>
    </citation>
    <scope>NUCLEOTIDE SEQUENCE</scope>
</reference>
<evidence type="ECO:0000256" key="3">
    <source>
        <dbReference type="ARBA" id="ARBA00023027"/>
    </source>
</evidence>
<gene>
    <name evidence="5" type="ORF">METZ01_LOCUS110817</name>
</gene>
<name>A0A381X163_9ZZZZ</name>
<dbReference type="GO" id="GO:0051287">
    <property type="term" value="F:NAD binding"/>
    <property type="evidence" value="ECO:0007669"/>
    <property type="project" value="InterPro"/>
</dbReference>
<protein>
    <recommendedName>
        <fullName evidence="4">D-isomer specific 2-hydroxyacid dehydrogenase NAD-binding domain-containing protein</fullName>
    </recommendedName>
</protein>
<sequence length="274" mass="30002">MTKIFVPQPIPETAVTRLEAIGDVEIYPHVDRQIPREELLEAVRDKDVLFAVGEIPYDEPLIEAAEQLQLIAAMHGSAKFVDFAAATRRNIPVTGLPYGMITKTTAEFTFALLMATAWRLPEADAFLREGRWHQNQSMAFMGTRLLGKTLGIVGMGSIGQMVAHRAVACDMDIIYNKRTRLSPAEEYVLGGAEFRSLEELFTEADFVALTPALTEETKGLVGEELISLMKPSSILINTSRGAVLDEAALETALIGGHIRGAGLDVYQTEVPEAN</sequence>
<proteinExistence type="inferred from homology"/>
<organism evidence="5">
    <name type="scientific">marine metagenome</name>
    <dbReference type="NCBI Taxonomy" id="408172"/>
    <lineage>
        <taxon>unclassified sequences</taxon>
        <taxon>metagenomes</taxon>
        <taxon>ecological metagenomes</taxon>
    </lineage>
</organism>
<dbReference type="InterPro" id="IPR050857">
    <property type="entry name" value="D-2-hydroxyacid_DH"/>
</dbReference>
<dbReference type="InterPro" id="IPR036291">
    <property type="entry name" value="NAD(P)-bd_dom_sf"/>
</dbReference>
<dbReference type="GO" id="GO:0016616">
    <property type="term" value="F:oxidoreductase activity, acting on the CH-OH group of donors, NAD or NADP as acceptor"/>
    <property type="evidence" value="ECO:0007669"/>
    <property type="project" value="InterPro"/>
</dbReference>
<evidence type="ECO:0000259" key="4">
    <source>
        <dbReference type="Pfam" id="PF02826"/>
    </source>
</evidence>
<comment type="similarity">
    <text evidence="1">Belongs to the D-isomer specific 2-hydroxyacid dehydrogenase family.</text>
</comment>
<feature type="domain" description="D-isomer specific 2-hydroxyacid dehydrogenase NAD-binding" evidence="4">
    <location>
        <begin position="110"/>
        <end position="273"/>
    </location>
</feature>
<keyword evidence="3" id="KW-0520">NAD</keyword>
<dbReference type="Pfam" id="PF02826">
    <property type="entry name" value="2-Hacid_dh_C"/>
    <property type="match status" value="1"/>
</dbReference>
<dbReference type="Gene3D" id="3.40.50.720">
    <property type="entry name" value="NAD(P)-binding Rossmann-like Domain"/>
    <property type="match status" value="2"/>
</dbReference>
<dbReference type="SUPFAM" id="SSF51735">
    <property type="entry name" value="NAD(P)-binding Rossmann-fold domains"/>
    <property type="match status" value="1"/>
</dbReference>
<keyword evidence="2" id="KW-0560">Oxidoreductase</keyword>
<dbReference type="EMBL" id="UINC01013410">
    <property type="protein sequence ID" value="SVA57963.1"/>
    <property type="molecule type" value="Genomic_DNA"/>
</dbReference>
<dbReference type="InterPro" id="IPR029753">
    <property type="entry name" value="D-isomer_DH_CS"/>
</dbReference>
<evidence type="ECO:0000256" key="2">
    <source>
        <dbReference type="ARBA" id="ARBA00023002"/>
    </source>
</evidence>
<accession>A0A381X163</accession>
<dbReference type="AlphaFoldDB" id="A0A381X163"/>
<dbReference type="PROSITE" id="PS00671">
    <property type="entry name" value="D_2_HYDROXYACID_DH_3"/>
    <property type="match status" value="1"/>
</dbReference>
<evidence type="ECO:0000313" key="5">
    <source>
        <dbReference type="EMBL" id="SVA57963.1"/>
    </source>
</evidence>